<feature type="compositionally biased region" description="Basic and acidic residues" evidence="6">
    <location>
        <begin position="1"/>
        <end position="18"/>
    </location>
</feature>
<dbReference type="PANTHER" id="PTHR24198">
    <property type="entry name" value="ANKYRIN REPEAT AND PROTEIN KINASE DOMAIN-CONTAINING PROTEIN"/>
    <property type="match status" value="1"/>
</dbReference>
<proteinExistence type="predicted"/>
<gene>
    <name evidence="7" type="ORF">DMN91_008767</name>
</gene>
<feature type="compositionally biased region" description="Basic and acidic residues" evidence="6">
    <location>
        <begin position="66"/>
        <end position="88"/>
    </location>
</feature>
<dbReference type="PROSITE" id="PS50088">
    <property type="entry name" value="ANK_REPEAT"/>
    <property type="match status" value="25"/>
</dbReference>
<feature type="repeat" description="ANK" evidence="3">
    <location>
        <begin position="1713"/>
        <end position="1745"/>
    </location>
</feature>
<dbReference type="PANTHER" id="PTHR24198:SF165">
    <property type="entry name" value="ANKYRIN REPEAT-CONTAINING PROTEIN-RELATED"/>
    <property type="match status" value="1"/>
</dbReference>
<feature type="coiled-coil region" evidence="5">
    <location>
        <begin position="420"/>
        <end position="450"/>
    </location>
</feature>
<feature type="repeat" description="TPR" evidence="4">
    <location>
        <begin position="2179"/>
        <end position="2212"/>
    </location>
</feature>
<dbReference type="SMART" id="SM00248">
    <property type="entry name" value="ANK"/>
    <property type="match status" value="31"/>
</dbReference>
<feature type="repeat" description="ANK" evidence="3">
    <location>
        <begin position="1125"/>
        <end position="1157"/>
    </location>
</feature>
<dbReference type="InterPro" id="IPR019734">
    <property type="entry name" value="TPR_rpt"/>
</dbReference>
<feature type="repeat" description="ANK" evidence="3">
    <location>
        <begin position="1746"/>
        <end position="1778"/>
    </location>
</feature>
<evidence type="ECO:0008006" key="8">
    <source>
        <dbReference type="Google" id="ProtNLM"/>
    </source>
</evidence>
<evidence type="ECO:0000256" key="2">
    <source>
        <dbReference type="ARBA" id="ARBA00023043"/>
    </source>
</evidence>
<feature type="repeat" description="ANK" evidence="3">
    <location>
        <begin position="1615"/>
        <end position="1647"/>
    </location>
</feature>
<feature type="repeat" description="ANK" evidence="3">
    <location>
        <begin position="1258"/>
        <end position="1289"/>
    </location>
</feature>
<sequence length="2370" mass="268219">MDIRNQSKDEETKKKPSKDICNYSISEEEGGDTADSLDIKPPQAIVRHNKSSSSHQRKKHSNRRSHRDEKESKSHQHERKDRHKDEYKHHRHSDANLEGFVHISLLQTSSFQEIKQFLSRLYKSKEEFINEYKRLYYEKAKSEELYLLILTELKAAVSNGNITILKNLKDVIDYMNEAENPITLRNYYDHANNPIKNTNLVILACKHNKVEVLNYLFDSNNTLLNNLPIDVNDKDEECHNAFYYAIHSSMIELLNTLINNWPGNYFADHLEELDEILSKAYEELKLKNVSLSDKMEVFVENKLIDLRFFSNTSRQDQSFKGDRNNEKTKTEERVKLILENINLLTSDYKRNTEKVDQRFLFIAKFIAQNIHILKRQLKSTYDRLPWEEIEFCLVSFVSSYVKQQEINLFYRSILNKSKILNHLENFAEKLKDEKDIIEDVNTNKDAVRRKLTREQVIAQIISNSSQFEELYNDYQRIRDIQSLKKINDYIKLALLADSKEKKGQLIITRTLQVIGEHLKNTLESPKLSNTTSELLLLSLPKNTRKIIMDLRNSLSHAESLFNRMKIEDNKDVNFFIGVQNDIKKVNNIITNIFYNNKIKVITILLKNIISTDNFDEIKELVEMLHTIALDEIISKDFKTIEGEKLENLIKELRDNITDKTNSEQELFNNINNIINSADIQLVNYIMGFLALRNLCTLLSDRVINHNIVRDVKFCANIILEQTALKDSYNLKDIIMLVTKILYSVESRIQCDNLDELYRLIYEIVVLVEFAIDDIGWIKKLRSELYKKRSFSPLHKQKKTYDTEKTYDNQLALKLSELKNILSDNVLSGQLTETFPCYKNNKKLQAVVEMLVLDIMSILGSSKNFDLLENNLLVLYESTPLLNGRCLRNHLAHDNALVDILLSDPSTTVILNAKKLIEENIMRSNKKIGKLVSDDSSKLREKYDQGLVTITNQETMFDALQEGNFESLKDCLRKGADINARNIHLWSTLHFAAKGPSLEVIKFILDQNLLNVKVINDIKDIKDIKGQSPLHVAAAHGRKNIVNFFVKEAGLYVDDPDNNGKTPLHIAAQNGHKDTVEILLENKANTVTQDVIGLSSLHYAIRNNHIDIAKIILAKDKNVDINESSGGFTPLHKAAEMGHLDLVNFLLEYGADINARNDKDWTPIHGAALNGHLEIVNTLILKGADVNAELIMGCTPLHCAVEIGHEKIARTLLKHGANVNAIDKIYKNAALHYAAKYGHEGIVKTLLEYKADPNINTFQGLTPLHLAVQNGLEIVNILLKHGVDINAKTKIYYWTPLHYAVKSGHEIVVEFLLENGAEVNAKTDINLTPLHIAARKGYQNITDLLIKYKARINDKDKHGKTPLHEAAINGSINVIDLLIKEKAEVNARTNDGNTALHIAAQCNHIDAITVLIDNDAEVNASAKDGTTPLYLAALEGNINIVDLLLRNKAEVDAKASADSTPLHMAVKAGHKEVVKILIAYGANINHTCDDSTPLFSAVTLNKKEIVELLLANKADIEDSKPLLLAVSLGYKDIVEILLKYAAHVDVKNSENFTPLHLAAIKGHKEIVNILITRKIDINARNIKGMTPLNLAAYNGHKDVVEILIARGANVSIQSNGGATPLHAAAVNGHSNVVKVLLSSTLNINIKDNKNRTSLELAVAYGHLEVVKTLLQYETIDMKGNGIWTILHIASHKSNLEMVRYLVDKGFDINDKTSFGYTPMQIAATEGHKDTIEFFLSKGLNINDLGTNNQTLLHYATTRGHLAVVEYLISQGIDVNAQDKNGVSPMHIAASFGYKNVIEILLKNGAVYNLVDKSHKKPLVMSRDENVINLLASIKNLFKAIKQNKLSEVESYIKMGAFVNAKNVYGGTPLHYAAWEGYDEIVYVLLQNRANSNAVDNKGFTPLHYAAQFSHLKVVKALLSNGAVYNAVSNDNKTPSDFTVNKNIINLFKLVSKSFKNVKNGKSEVINDLNRIKDVNTIRAIMGACNEENKTLVVVAVHSNFSKVKQLKEISQGDISFQIAKAVALSNQRKYQEALNIFESAFEKRKEILGPDNPGTLDIQAYIANILYVQGFFQEALNTLEEIFQKRKEVLGLNDKNTLNTRSTIALVLHRLGKNEEAFNIYQVVYPKQKEILGSDHSDTLDTQFHMALVLDAQGKYEEALNMNSIVFEKRKNMSDTENAVRAQNNIGMVLSNQGKYAEALEIYKEVFEKKKVSFGIDHPDTLRTLYNIAEVLFSQKKYNEALKAHQEVLNIQKNVLGPNHFDTLNTQYGMANVFFAQSKWVTALKAYKICFDQMEVVFGPNHPNVLDILKKISMITLILKYEGRKLDEISRYLQKDINIAASNGDIQNVQRLLKDGASPNDKDIDGRTSLH</sequence>
<keyword evidence="1" id="KW-0677">Repeat</keyword>
<dbReference type="InterPro" id="IPR011990">
    <property type="entry name" value="TPR-like_helical_dom_sf"/>
</dbReference>
<feature type="repeat" description="ANK" evidence="3">
    <location>
        <begin position="1896"/>
        <end position="1928"/>
    </location>
</feature>
<evidence type="ECO:0000256" key="1">
    <source>
        <dbReference type="ARBA" id="ARBA00022737"/>
    </source>
</evidence>
<evidence type="ECO:0000313" key="7">
    <source>
        <dbReference type="EMBL" id="RLU18410.1"/>
    </source>
</evidence>
<feature type="repeat" description="ANK" evidence="3">
    <location>
        <begin position="1058"/>
        <end position="1090"/>
    </location>
</feature>
<dbReference type="OrthoDB" id="7616244at2759"/>
<feature type="repeat" description="TPR" evidence="4">
    <location>
        <begin position="2221"/>
        <end position="2254"/>
    </location>
</feature>
<feature type="repeat" description="ANK" evidence="3">
    <location>
        <begin position="1863"/>
        <end position="1895"/>
    </location>
</feature>
<comment type="caution">
    <text evidence="7">The sequence shown here is derived from an EMBL/GenBank/DDBJ whole genome shotgun (WGS) entry which is preliminary data.</text>
</comment>
<feature type="repeat" description="ANK" evidence="3">
    <location>
        <begin position="1549"/>
        <end position="1581"/>
    </location>
</feature>
<feature type="repeat" description="ANK" evidence="3">
    <location>
        <begin position="1091"/>
        <end position="1123"/>
    </location>
</feature>
<feature type="repeat" description="ANK" evidence="3">
    <location>
        <begin position="1357"/>
        <end position="1389"/>
    </location>
</feature>
<feature type="repeat" description="ANK" evidence="3">
    <location>
        <begin position="1779"/>
        <end position="1811"/>
    </location>
</feature>
<dbReference type="Pfam" id="PF13424">
    <property type="entry name" value="TPR_12"/>
    <property type="match status" value="2"/>
</dbReference>
<feature type="repeat" description="ANK" evidence="3">
    <location>
        <begin position="1423"/>
        <end position="1455"/>
    </location>
</feature>
<evidence type="ECO:0000256" key="5">
    <source>
        <dbReference type="SAM" id="Coils"/>
    </source>
</evidence>
<dbReference type="Pfam" id="PF12796">
    <property type="entry name" value="Ank_2"/>
    <property type="match status" value="9"/>
</dbReference>
<dbReference type="Gene3D" id="1.25.40.10">
    <property type="entry name" value="Tetratricopeptide repeat domain"/>
    <property type="match status" value="2"/>
</dbReference>
<reference evidence="7" key="2">
    <citation type="submission" date="2018-07" db="EMBL/GenBank/DDBJ databases">
        <authorList>
            <person name="Mckenzie S.K."/>
            <person name="Kronauer D.J.C."/>
        </authorList>
    </citation>
    <scope>NUCLEOTIDE SEQUENCE</scope>
    <source>
        <strain evidence="7">Clonal line C1</strain>
    </source>
</reference>
<dbReference type="PROSITE" id="PS50297">
    <property type="entry name" value="ANK_REP_REGION"/>
    <property type="match status" value="24"/>
</dbReference>
<evidence type="ECO:0000256" key="4">
    <source>
        <dbReference type="PROSITE-ProRule" id="PRU00339"/>
    </source>
</evidence>
<feature type="repeat" description="ANK" evidence="3">
    <location>
        <begin position="1324"/>
        <end position="1356"/>
    </location>
</feature>
<dbReference type="InterPro" id="IPR002110">
    <property type="entry name" value="Ankyrin_rpt"/>
</dbReference>
<dbReference type="SUPFAM" id="SSF48452">
    <property type="entry name" value="TPR-like"/>
    <property type="match status" value="1"/>
</dbReference>
<feature type="repeat" description="ANK" evidence="3">
    <location>
        <begin position="1191"/>
        <end position="1223"/>
    </location>
</feature>
<dbReference type="SUPFAM" id="SSF48403">
    <property type="entry name" value="Ankyrin repeat"/>
    <property type="match status" value="5"/>
</dbReference>
<feature type="repeat" description="ANK" evidence="3">
    <location>
        <begin position="1683"/>
        <end position="1712"/>
    </location>
</feature>
<name>A0A3L8DD62_OOCBI</name>
<dbReference type="Proteomes" id="UP000279307">
    <property type="component" value="Chromosome 9"/>
</dbReference>
<dbReference type="SMART" id="SM00028">
    <property type="entry name" value="TPR"/>
    <property type="match status" value="6"/>
</dbReference>
<feature type="repeat" description="ANK" evidence="3">
    <location>
        <begin position="1390"/>
        <end position="1422"/>
    </location>
</feature>
<feature type="repeat" description="ANK" evidence="3">
    <location>
        <begin position="1024"/>
        <end position="1046"/>
    </location>
</feature>
<protein>
    <recommendedName>
        <fullName evidence="8">Ankyrin-3</fullName>
    </recommendedName>
</protein>
<organism evidence="7">
    <name type="scientific">Ooceraea biroi</name>
    <name type="common">Clonal raider ant</name>
    <name type="synonym">Cerapachys biroi</name>
    <dbReference type="NCBI Taxonomy" id="2015173"/>
    <lineage>
        <taxon>Eukaryota</taxon>
        <taxon>Metazoa</taxon>
        <taxon>Ecdysozoa</taxon>
        <taxon>Arthropoda</taxon>
        <taxon>Hexapoda</taxon>
        <taxon>Insecta</taxon>
        <taxon>Pterygota</taxon>
        <taxon>Neoptera</taxon>
        <taxon>Endopterygota</taxon>
        <taxon>Hymenoptera</taxon>
        <taxon>Apocrita</taxon>
        <taxon>Aculeata</taxon>
        <taxon>Formicoidea</taxon>
        <taxon>Formicidae</taxon>
        <taxon>Dorylinae</taxon>
        <taxon>Ooceraea</taxon>
    </lineage>
</organism>
<feature type="repeat" description="ANK" evidence="3">
    <location>
        <begin position="1456"/>
        <end position="1488"/>
    </location>
</feature>
<feature type="repeat" description="ANK" evidence="3">
    <location>
        <begin position="1225"/>
        <end position="1257"/>
    </location>
</feature>
<feature type="compositionally biased region" description="Basic residues" evidence="6">
    <location>
        <begin position="47"/>
        <end position="65"/>
    </location>
</feature>
<reference evidence="7" key="1">
    <citation type="journal article" date="2018" name="Genome Res.">
        <title>The genomic architecture and molecular evolution of ant odorant receptors.</title>
        <authorList>
            <person name="McKenzie S.K."/>
            <person name="Kronauer D.J.C."/>
        </authorList>
    </citation>
    <scope>NUCLEOTIDE SEQUENCE [LARGE SCALE GENOMIC DNA]</scope>
    <source>
        <strain evidence="7">Clonal line C1</strain>
    </source>
</reference>
<dbReference type="Pfam" id="PF00023">
    <property type="entry name" value="Ank"/>
    <property type="match status" value="3"/>
</dbReference>
<dbReference type="EMBL" id="QOIP01000009">
    <property type="protein sequence ID" value="RLU18410.1"/>
    <property type="molecule type" value="Genomic_DNA"/>
</dbReference>
<dbReference type="PROSITE" id="PS50005">
    <property type="entry name" value="TPR"/>
    <property type="match status" value="2"/>
</dbReference>
<accession>A0A3L8DD62</accession>
<feature type="repeat" description="ANK" evidence="3">
    <location>
        <begin position="1488"/>
        <end position="1520"/>
    </location>
</feature>
<keyword evidence="4" id="KW-0802">TPR repeat</keyword>
<feature type="repeat" description="ANK" evidence="3">
    <location>
        <begin position="1158"/>
        <end position="1190"/>
    </location>
</feature>
<dbReference type="InterPro" id="IPR036770">
    <property type="entry name" value="Ankyrin_rpt-contain_sf"/>
</dbReference>
<dbReference type="Gene3D" id="1.25.40.20">
    <property type="entry name" value="Ankyrin repeat-containing domain"/>
    <property type="match status" value="11"/>
</dbReference>
<keyword evidence="2 3" id="KW-0040">ANK repeat</keyword>
<dbReference type="PRINTS" id="PR01415">
    <property type="entry name" value="ANKYRIN"/>
</dbReference>
<feature type="repeat" description="ANK" evidence="3">
    <location>
        <begin position="1582"/>
        <end position="1614"/>
    </location>
</feature>
<feature type="repeat" description="ANK" evidence="3">
    <location>
        <begin position="1291"/>
        <end position="1323"/>
    </location>
</feature>
<dbReference type="Pfam" id="PF13374">
    <property type="entry name" value="TPR_10"/>
    <property type="match status" value="2"/>
</dbReference>
<evidence type="ECO:0000256" key="3">
    <source>
        <dbReference type="PROSITE-ProRule" id="PRU00023"/>
    </source>
</evidence>
<feature type="region of interest" description="Disordered" evidence="6">
    <location>
        <begin position="1"/>
        <end position="93"/>
    </location>
</feature>
<feature type="repeat" description="ANK" evidence="3">
    <location>
        <begin position="1516"/>
        <end position="1548"/>
    </location>
</feature>
<evidence type="ECO:0000256" key="6">
    <source>
        <dbReference type="SAM" id="MobiDB-lite"/>
    </source>
</evidence>
<keyword evidence="5" id="KW-0175">Coiled coil</keyword>
<feature type="coiled-coil region" evidence="5">
    <location>
        <begin position="635"/>
        <end position="662"/>
    </location>
</feature>